<dbReference type="EMBL" id="CP001964">
    <property type="protein sequence ID" value="ADG76147.1"/>
    <property type="molecule type" value="Genomic_DNA"/>
</dbReference>
<evidence type="ECO:0000313" key="4">
    <source>
        <dbReference type="Proteomes" id="UP000000849"/>
    </source>
</evidence>
<feature type="transmembrane region" description="Helical" evidence="1">
    <location>
        <begin position="153"/>
        <end position="180"/>
    </location>
</feature>
<dbReference type="RefSeq" id="WP_013118478.1">
    <property type="nucleotide sequence ID" value="NC_014151.1"/>
</dbReference>
<proteinExistence type="predicted"/>
<sequence length="217" mass="22030">MRKKVLVSVLVVALSVAGARSAEAASTPAPADVVEAFAGASDADYGREAFRAMAFGQGELGSELVDAGFFGAPEQAAELVAANNSEPVLAVTEDLLDQVDEADPALFERFGESARSGDPYLLRDALVDAGDALEQAAAESGAQTEVAGAQPDAAALVVVVAVLIALAVFGGAAVTVLYVANGAAAVNVSYVKNRSVHSKELKAEEQLAIATVALDAR</sequence>
<dbReference type="HOGENOM" id="CLU_1270403_0_0_11"/>
<dbReference type="Pfam" id="PF26137">
    <property type="entry name" value="Toxin_SdpC"/>
    <property type="match status" value="1"/>
</dbReference>
<gene>
    <name evidence="3" type="ordered locus">Cfla_3266</name>
</gene>
<keyword evidence="4" id="KW-1185">Reference proteome</keyword>
<reference evidence="3 4" key="1">
    <citation type="journal article" date="2010" name="Stand. Genomic Sci.">
        <title>Complete genome sequence of Cellulomonas flavigena type strain (134).</title>
        <authorList>
            <person name="Abt B."/>
            <person name="Foster B."/>
            <person name="Lapidus A."/>
            <person name="Clum A."/>
            <person name="Sun H."/>
            <person name="Pukall R."/>
            <person name="Lucas S."/>
            <person name="Glavina Del Rio T."/>
            <person name="Nolan M."/>
            <person name="Tice H."/>
            <person name="Cheng J.F."/>
            <person name="Pitluck S."/>
            <person name="Liolios K."/>
            <person name="Ivanova N."/>
            <person name="Mavromatis K."/>
            <person name="Ovchinnikova G."/>
            <person name="Pati A."/>
            <person name="Goodwin L."/>
            <person name="Chen A."/>
            <person name="Palaniappan K."/>
            <person name="Land M."/>
            <person name="Hauser L."/>
            <person name="Chang Y.J."/>
            <person name="Jeffries C.D."/>
            <person name="Rohde M."/>
            <person name="Goker M."/>
            <person name="Woyke T."/>
            <person name="Bristow J."/>
            <person name="Eisen J.A."/>
            <person name="Markowitz V."/>
            <person name="Hugenholtz P."/>
            <person name="Kyrpides N.C."/>
            <person name="Klenk H.P."/>
        </authorList>
    </citation>
    <scope>NUCLEOTIDE SEQUENCE [LARGE SCALE GENOMIC DNA]</scope>
    <source>
        <strain evidence="4">ATCC 482 / DSM 20109 / BCRC 11376 / JCM 18109 / NBRC 3775 / NCIMB 8073 / NRS 134</strain>
    </source>
</reference>
<keyword evidence="1" id="KW-0812">Transmembrane</keyword>
<name>D5UBY8_CELFN</name>
<dbReference type="STRING" id="446466.Cfla_3266"/>
<evidence type="ECO:0008006" key="5">
    <source>
        <dbReference type="Google" id="ProtNLM"/>
    </source>
</evidence>
<dbReference type="KEGG" id="cfl:Cfla_3266"/>
<keyword evidence="1" id="KW-0472">Membrane</keyword>
<evidence type="ECO:0000256" key="1">
    <source>
        <dbReference type="SAM" id="Phobius"/>
    </source>
</evidence>
<dbReference type="NCBIfam" id="TIGR04032">
    <property type="entry name" value="toxin_SdpC"/>
    <property type="match status" value="1"/>
</dbReference>
<evidence type="ECO:0000256" key="2">
    <source>
        <dbReference type="SAM" id="SignalP"/>
    </source>
</evidence>
<keyword evidence="2" id="KW-0732">Signal</keyword>
<keyword evidence="1" id="KW-1133">Transmembrane helix</keyword>
<protein>
    <recommendedName>
        <fullName evidence="5">LigA</fullName>
    </recommendedName>
</protein>
<accession>D5UBY8</accession>
<feature type="signal peptide" evidence="2">
    <location>
        <begin position="1"/>
        <end position="24"/>
    </location>
</feature>
<feature type="chain" id="PRO_5003077355" description="LigA" evidence="2">
    <location>
        <begin position="25"/>
        <end position="217"/>
    </location>
</feature>
<organism evidence="3 4">
    <name type="scientific">Cellulomonas flavigena (strain ATCC 482 / DSM 20109 / BCRC 11376 / JCM 18109 / NBRC 3775 / NCIMB 8073 / NRS 134)</name>
    <dbReference type="NCBI Taxonomy" id="446466"/>
    <lineage>
        <taxon>Bacteria</taxon>
        <taxon>Bacillati</taxon>
        <taxon>Actinomycetota</taxon>
        <taxon>Actinomycetes</taxon>
        <taxon>Micrococcales</taxon>
        <taxon>Cellulomonadaceae</taxon>
        <taxon>Cellulomonas</taxon>
    </lineage>
</organism>
<dbReference type="AlphaFoldDB" id="D5UBY8"/>
<evidence type="ECO:0000313" key="3">
    <source>
        <dbReference type="EMBL" id="ADG76147.1"/>
    </source>
</evidence>
<dbReference type="InterPro" id="IPR023888">
    <property type="entry name" value="SdpC-like"/>
</dbReference>
<dbReference type="Proteomes" id="UP000000849">
    <property type="component" value="Chromosome"/>
</dbReference>